<dbReference type="PANTHER" id="PTHR43841:SF1">
    <property type="entry name" value="3-HYDROXYACYL-THIOESTER DEHYDRATASE X"/>
    <property type="match status" value="1"/>
</dbReference>
<dbReference type="EMBL" id="BAUJ01000004">
    <property type="protein sequence ID" value="GAD88284.1"/>
    <property type="molecule type" value="Genomic_DNA"/>
</dbReference>
<dbReference type="GO" id="GO:0005835">
    <property type="term" value="C:fatty acid synthase complex"/>
    <property type="evidence" value="ECO:0007669"/>
    <property type="project" value="InterPro"/>
</dbReference>
<protein>
    <recommendedName>
        <fullName evidence="1">MaoC-like domain-containing protein</fullName>
    </recommendedName>
</protein>
<dbReference type="CDD" id="cd03441">
    <property type="entry name" value="R_hydratase_like"/>
    <property type="match status" value="1"/>
</dbReference>
<dbReference type="GO" id="GO:0006633">
    <property type="term" value="P:fatty acid biosynthetic process"/>
    <property type="evidence" value="ECO:0007669"/>
    <property type="project" value="InterPro"/>
</dbReference>
<dbReference type="GO" id="GO:0004312">
    <property type="term" value="F:fatty acid synthase activity"/>
    <property type="evidence" value="ECO:0007669"/>
    <property type="project" value="InterPro"/>
</dbReference>
<evidence type="ECO:0000313" key="3">
    <source>
        <dbReference type="Proteomes" id="UP000017800"/>
    </source>
</evidence>
<accession>V5EZN1</accession>
<dbReference type="Gene3D" id="3.10.129.10">
    <property type="entry name" value="Hotdog Thioesterase"/>
    <property type="match status" value="1"/>
</dbReference>
<reference evidence="2 3" key="1">
    <citation type="submission" date="2013-10" db="EMBL/GenBank/DDBJ databases">
        <authorList>
            <person name="Ichikawa N."/>
            <person name="Kimura A."/>
            <person name="Ohji S."/>
            <person name="Hosoyama A."/>
            <person name="Fujita N."/>
        </authorList>
    </citation>
    <scope>NUCLEOTIDE SEQUENCE [LARGE SCALE GENOMIC DNA]</scope>
    <source>
        <strain evidence="2 3">NBRC 102217</strain>
    </source>
</reference>
<dbReference type="InterPro" id="IPR029069">
    <property type="entry name" value="HotDog_dom_sf"/>
</dbReference>
<evidence type="ECO:0000259" key="1">
    <source>
        <dbReference type="Pfam" id="PF01575"/>
    </source>
</evidence>
<dbReference type="AlphaFoldDB" id="V5EZN1"/>
<dbReference type="PANTHER" id="PTHR43841">
    <property type="entry name" value="3-HYDROXYACYL-THIOESTER DEHYDRATASE HTDX-RELATED"/>
    <property type="match status" value="1"/>
</dbReference>
<reference evidence="2 3" key="2">
    <citation type="submission" date="2013-11" db="EMBL/GenBank/DDBJ databases">
        <title>Whole genome shotgun sequence of Vibrio halioticoli NBRC 102217.</title>
        <authorList>
            <person name="Isaki S."/>
            <person name="Kimura A."/>
            <person name="Ohji S."/>
            <person name="Hosoyama A."/>
            <person name="Fujita N."/>
            <person name="Hashimoto M."/>
            <person name="Hosoyama Y."/>
            <person name="Yamazoe A."/>
        </authorList>
    </citation>
    <scope>NUCLEOTIDE SEQUENCE [LARGE SCALE GENOMIC DNA]</scope>
    <source>
        <strain evidence="2 3">NBRC 102217</strain>
    </source>
</reference>
<dbReference type="OrthoDB" id="9774179at2"/>
<evidence type="ECO:0000313" key="2">
    <source>
        <dbReference type="EMBL" id="GAD88284.1"/>
    </source>
</evidence>
<name>V5EZN1_9VIBR</name>
<dbReference type="InterPro" id="IPR003965">
    <property type="entry name" value="Fatty_acid_synthase"/>
</dbReference>
<keyword evidence="3" id="KW-1185">Reference proteome</keyword>
<dbReference type="SUPFAM" id="SSF54637">
    <property type="entry name" value="Thioesterase/thiol ester dehydrase-isomerase"/>
    <property type="match status" value="1"/>
</dbReference>
<organism evidence="2 3">
    <name type="scientific">Vibrio halioticoli NBRC 102217</name>
    <dbReference type="NCBI Taxonomy" id="1219072"/>
    <lineage>
        <taxon>Bacteria</taxon>
        <taxon>Pseudomonadati</taxon>
        <taxon>Pseudomonadota</taxon>
        <taxon>Gammaproteobacteria</taxon>
        <taxon>Vibrionales</taxon>
        <taxon>Vibrionaceae</taxon>
        <taxon>Vibrio</taxon>
    </lineage>
</organism>
<dbReference type="InterPro" id="IPR002539">
    <property type="entry name" value="MaoC-like_dom"/>
</dbReference>
<gene>
    <name evidence="2" type="ORF">VHA01S_004_00580</name>
</gene>
<dbReference type="RefSeq" id="WP_023402674.1">
    <property type="nucleotide sequence ID" value="NZ_BAUJ01000004.1"/>
</dbReference>
<dbReference type="eggNOG" id="COG2030">
    <property type="taxonomic scope" value="Bacteria"/>
</dbReference>
<comment type="caution">
    <text evidence="2">The sequence shown here is derived from an EMBL/GenBank/DDBJ whole genome shotgun (WGS) entry which is preliminary data.</text>
</comment>
<dbReference type="Proteomes" id="UP000017800">
    <property type="component" value="Unassembled WGS sequence"/>
</dbReference>
<dbReference type="PRINTS" id="PR01483">
    <property type="entry name" value="FASYNTHASE"/>
</dbReference>
<proteinExistence type="predicted"/>
<sequence length="273" mass="31052">MSRTSIKYKELPNSLSLISKTLFKSQTNIEIPLLNLTLHEFNFKPAHLARYQQYCGFPAEHFPLPYLFVASQKAQLALLSDPRFPLKILGLIHTRIHFFQNDAIVPSTPLDITVAIGKVEHKDRGIEFELQVRFLDSGKIVCGFDSHYFSITHLQRANKPAPILEQYPSYQMIDTLSFSEPDVRGYARISGDYNPIHLHRITAAPFGFKHPIAHGMYLLARSMVSLEINPASIAVQFKRPALLPTHTQLLKDGQQAVLLNAQNKPLLDLQWRT</sequence>
<feature type="domain" description="MaoC-like" evidence="1">
    <location>
        <begin position="175"/>
        <end position="225"/>
    </location>
</feature>
<dbReference type="Pfam" id="PF01575">
    <property type="entry name" value="MaoC_dehydratas"/>
    <property type="match status" value="1"/>
</dbReference>